<dbReference type="NCBIfam" id="TIGR01488">
    <property type="entry name" value="HAD-SF-IB"/>
    <property type="match status" value="1"/>
</dbReference>
<dbReference type="GO" id="GO:0036424">
    <property type="term" value="F:L-phosphoserine phosphatase activity"/>
    <property type="evidence" value="ECO:0007669"/>
    <property type="project" value="TreeGrafter"/>
</dbReference>
<comment type="cofactor">
    <cofactor evidence="1">
        <name>Mg(2+)</name>
        <dbReference type="ChEBI" id="CHEBI:18420"/>
    </cofactor>
</comment>
<accession>A0A437S8P3</accession>
<organism evidence="12 13">
    <name type="scientific">Anaerosphaera multitolerans</name>
    <dbReference type="NCBI Taxonomy" id="2487351"/>
    <lineage>
        <taxon>Bacteria</taxon>
        <taxon>Bacillati</taxon>
        <taxon>Bacillota</taxon>
        <taxon>Tissierellia</taxon>
        <taxon>Tissierellales</taxon>
        <taxon>Peptoniphilaceae</taxon>
        <taxon>Anaerosphaera</taxon>
    </lineage>
</organism>
<keyword evidence="8" id="KW-0460">Magnesium</keyword>
<dbReference type="GO" id="GO:0006564">
    <property type="term" value="P:L-serine biosynthetic process"/>
    <property type="evidence" value="ECO:0007669"/>
    <property type="project" value="UniProtKB-KW"/>
</dbReference>
<keyword evidence="7 12" id="KW-0378">Hydrolase</keyword>
<evidence type="ECO:0000313" key="13">
    <source>
        <dbReference type="Proteomes" id="UP000288812"/>
    </source>
</evidence>
<proteinExistence type="inferred from homology"/>
<keyword evidence="13" id="KW-1185">Reference proteome</keyword>
<dbReference type="InterPro" id="IPR006385">
    <property type="entry name" value="HAD_hydro_SerB1"/>
</dbReference>
<dbReference type="NCBIfam" id="TIGR01490">
    <property type="entry name" value="HAD-SF-IB-hyp1"/>
    <property type="match status" value="1"/>
</dbReference>
<comment type="catalytic activity">
    <reaction evidence="10">
        <text>O-phospho-L-serine + H2O = L-serine + phosphate</text>
        <dbReference type="Rhea" id="RHEA:21208"/>
        <dbReference type="ChEBI" id="CHEBI:15377"/>
        <dbReference type="ChEBI" id="CHEBI:33384"/>
        <dbReference type="ChEBI" id="CHEBI:43474"/>
        <dbReference type="ChEBI" id="CHEBI:57524"/>
        <dbReference type="EC" id="3.1.3.3"/>
    </reaction>
</comment>
<sequence length="243" mass="28528">MKKIGAFFDIDGTIYREALLIQHFKKLMDYEVIDRGIWYTDVKKVYEEWKKRYGDYEEYLETLAPIYLDNLKGEDRKFVNYIADHVIKASGDQVYKYSRERLKWHKKQGHFIFFISGSPDFLVARIAAKYEATDYRGSIYKVDSSEKFTGELIPMWDSSSKDRVISELIEEYDITLDESYAYGDTTGDVSMLKKMGKPIAINPNKALLEIIKKDKELSEKVEIIVERKDVIYSLDSSVKFLDY</sequence>
<dbReference type="PANTHER" id="PTHR43344">
    <property type="entry name" value="PHOSPHOSERINE PHOSPHATASE"/>
    <property type="match status" value="1"/>
</dbReference>
<evidence type="ECO:0000256" key="5">
    <source>
        <dbReference type="ARBA" id="ARBA00022605"/>
    </source>
</evidence>
<dbReference type="Gene3D" id="3.40.50.1000">
    <property type="entry name" value="HAD superfamily/HAD-like"/>
    <property type="match status" value="1"/>
</dbReference>
<protein>
    <recommendedName>
        <fullName evidence="4">phosphoserine phosphatase</fullName>
        <ecNumber evidence="4">3.1.3.3</ecNumber>
    </recommendedName>
</protein>
<dbReference type="PANTHER" id="PTHR43344:SF2">
    <property type="entry name" value="PHOSPHOSERINE PHOSPHATASE"/>
    <property type="match status" value="1"/>
</dbReference>
<comment type="pathway">
    <text evidence="2">Amino-acid biosynthesis; L-serine biosynthesis; L-serine from 3-phospho-D-glycerate: step 3/3.</text>
</comment>
<evidence type="ECO:0000256" key="2">
    <source>
        <dbReference type="ARBA" id="ARBA00005135"/>
    </source>
</evidence>
<evidence type="ECO:0000256" key="1">
    <source>
        <dbReference type="ARBA" id="ARBA00001946"/>
    </source>
</evidence>
<evidence type="ECO:0000256" key="11">
    <source>
        <dbReference type="ARBA" id="ARBA00048523"/>
    </source>
</evidence>
<keyword evidence="6" id="KW-0479">Metal-binding</keyword>
<evidence type="ECO:0000256" key="9">
    <source>
        <dbReference type="ARBA" id="ARBA00023299"/>
    </source>
</evidence>
<evidence type="ECO:0000256" key="6">
    <source>
        <dbReference type="ARBA" id="ARBA00022723"/>
    </source>
</evidence>
<gene>
    <name evidence="12" type="ORF">EF514_03690</name>
</gene>
<dbReference type="GO" id="GO:0005737">
    <property type="term" value="C:cytoplasm"/>
    <property type="evidence" value="ECO:0007669"/>
    <property type="project" value="TreeGrafter"/>
</dbReference>
<dbReference type="RefSeq" id="WP_127723942.1">
    <property type="nucleotide sequence ID" value="NZ_RLIH01000003.1"/>
</dbReference>
<dbReference type="EC" id="3.1.3.3" evidence="4"/>
<keyword evidence="5" id="KW-0028">Amino-acid biosynthesis</keyword>
<dbReference type="InterPro" id="IPR023214">
    <property type="entry name" value="HAD_sf"/>
</dbReference>
<dbReference type="Pfam" id="PF12710">
    <property type="entry name" value="HAD"/>
    <property type="match status" value="1"/>
</dbReference>
<comment type="caution">
    <text evidence="12">The sequence shown here is derived from an EMBL/GenBank/DDBJ whole genome shotgun (WGS) entry which is preliminary data.</text>
</comment>
<evidence type="ECO:0000256" key="10">
    <source>
        <dbReference type="ARBA" id="ARBA00048138"/>
    </source>
</evidence>
<comment type="catalytic activity">
    <reaction evidence="11">
        <text>O-phospho-D-serine + H2O = D-serine + phosphate</text>
        <dbReference type="Rhea" id="RHEA:24873"/>
        <dbReference type="ChEBI" id="CHEBI:15377"/>
        <dbReference type="ChEBI" id="CHEBI:35247"/>
        <dbReference type="ChEBI" id="CHEBI:43474"/>
        <dbReference type="ChEBI" id="CHEBI:58680"/>
        <dbReference type="EC" id="3.1.3.3"/>
    </reaction>
</comment>
<evidence type="ECO:0000313" key="12">
    <source>
        <dbReference type="EMBL" id="RVU55382.1"/>
    </source>
</evidence>
<evidence type="ECO:0000256" key="3">
    <source>
        <dbReference type="ARBA" id="ARBA00009184"/>
    </source>
</evidence>
<name>A0A437S8P3_9FIRM</name>
<evidence type="ECO:0000256" key="7">
    <source>
        <dbReference type="ARBA" id="ARBA00022801"/>
    </source>
</evidence>
<evidence type="ECO:0000256" key="8">
    <source>
        <dbReference type="ARBA" id="ARBA00022842"/>
    </source>
</evidence>
<dbReference type="EMBL" id="RLIH01000003">
    <property type="protein sequence ID" value="RVU55382.1"/>
    <property type="molecule type" value="Genomic_DNA"/>
</dbReference>
<evidence type="ECO:0000256" key="4">
    <source>
        <dbReference type="ARBA" id="ARBA00012640"/>
    </source>
</evidence>
<dbReference type="SUPFAM" id="SSF56784">
    <property type="entry name" value="HAD-like"/>
    <property type="match status" value="1"/>
</dbReference>
<dbReference type="InterPro" id="IPR036412">
    <property type="entry name" value="HAD-like_sf"/>
</dbReference>
<comment type="similarity">
    <text evidence="3">Belongs to the HAD-like hydrolase superfamily. SerB family.</text>
</comment>
<dbReference type="Proteomes" id="UP000288812">
    <property type="component" value="Unassembled WGS sequence"/>
</dbReference>
<dbReference type="GO" id="GO:0000287">
    <property type="term" value="F:magnesium ion binding"/>
    <property type="evidence" value="ECO:0007669"/>
    <property type="project" value="TreeGrafter"/>
</dbReference>
<reference evidence="12 13" key="1">
    <citation type="submission" date="2018-11" db="EMBL/GenBank/DDBJ databases">
        <title>Genome sequencing and assembly of Anaerosphaera sp. nov., GS7-6-2.</title>
        <authorList>
            <person name="Rettenmaier R."/>
            <person name="Liebl W."/>
            <person name="Zverlov V."/>
        </authorList>
    </citation>
    <scope>NUCLEOTIDE SEQUENCE [LARGE SCALE GENOMIC DNA]</scope>
    <source>
        <strain evidence="12 13">GS7-6-2</strain>
    </source>
</reference>
<dbReference type="InterPro" id="IPR050582">
    <property type="entry name" value="HAD-like_SerB"/>
</dbReference>
<dbReference type="OrthoDB" id="9794212at2"/>
<keyword evidence="9" id="KW-0718">Serine biosynthesis</keyword>
<dbReference type="AlphaFoldDB" id="A0A437S8P3"/>